<gene>
    <name evidence="1" type="ORF">HRJ53_03965</name>
</gene>
<name>A0A7V8NMP0_9BACT</name>
<dbReference type="EMBL" id="JACDQQ010000384">
    <property type="protein sequence ID" value="MBA0084131.1"/>
    <property type="molecule type" value="Genomic_DNA"/>
</dbReference>
<evidence type="ECO:0000313" key="2">
    <source>
        <dbReference type="Proteomes" id="UP000567293"/>
    </source>
</evidence>
<dbReference type="GO" id="GO:0016811">
    <property type="term" value="F:hydrolase activity, acting on carbon-nitrogen (but not peptide) bonds, in linear amides"/>
    <property type="evidence" value="ECO:0007669"/>
    <property type="project" value="InterPro"/>
</dbReference>
<dbReference type="PANTHER" id="PTHR31891">
    <property type="entry name" value="FORMAMIDASE C869.04-RELATED"/>
    <property type="match status" value="1"/>
</dbReference>
<comment type="caution">
    <text evidence="1">The sequence shown here is derived from an EMBL/GenBank/DDBJ whole genome shotgun (WGS) entry which is preliminary data.</text>
</comment>
<dbReference type="Gene3D" id="2.40.10.120">
    <property type="match status" value="1"/>
</dbReference>
<dbReference type="PANTHER" id="PTHR31891:SF1">
    <property type="entry name" value="FORMAMIDASE C869.04-RELATED"/>
    <property type="match status" value="1"/>
</dbReference>
<dbReference type="Pfam" id="PF03069">
    <property type="entry name" value="FmdA_AmdA"/>
    <property type="match status" value="2"/>
</dbReference>
<protein>
    <submittedName>
        <fullName evidence="1">Acetamidase/formamidase family protein</fullName>
    </submittedName>
</protein>
<dbReference type="InterPro" id="IPR004304">
    <property type="entry name" value="FmdA_AmdA"/>
</dbReference>
<organism evidence="1 2">
    <name type="scientific">Candidatus Acidiferrum panamense</name>
    <dbReference type="NCBI Taxonomy" id="2741543"/>
    <lineage>
        <taxon>Bacteria</taxon>
        <taxon>Pseudomonadati</taxon>
        <taxon>Acidobacteriota</taxon>
        <taxon>Terriglobia</taxon>
        <taxon>Candidatus Acidiferrales</taxon>
        <taxon>Candidatus Acidiferrum</taxon>
    </lineage>
</organism>
<accession>A0A7V8NMP0</accession>
<dbReference type="Gene3D" id="2.60.120.580">
    <property type="entry name" value="Acetamidase/Formamidase-like domains"/>
    <property type="match status" value="1"/>
</dbReference>
<reference evidence="1" key="1">
    <citation type="submission" date="2020-06" db="EMBL/GenBank/DDBJ databases">
        <title>Legume-microbial interactions unlock mineral nutrients during tropical forest succession.</title>
        <authorList>
            <person name="Epihov D.Z."/>
        </authorList>
    </citation>
    <scope>NUCLEOTIDE SEQUENCE [LARGE SCALE GENOMIC DNA]</scope>
    <source>
        <strain evidence="1">Pan2503</strain>
    </source>
</reference>
<evidence type="ECO:0000313" key="1">
    <source>
        <dbReference type="EMBL" id="MBA0084131.1"/>
    </source>
</evidence>
<dbReference type="Proteomes" id="UP000567293">
    <property type="component" value="Unassembled WGS sequence"/>
</dbReference>
<keyword evidence="2" id="KW-1185">Reference proteome</keyword>
<sequence length="336" mass="36568">MRNRLFVLAVAEVSLAISARAETHELKLTPMNVHWGYYDAHLKPVLKIASGDTVRVETMVAGGLERLNLAGVPDAEIPDSLKQVEKSITDRGPGAHPLTGPIYVQRAEPGDTLEVHILGFEYLHPFGVTGFRPGSGTLPDEFPYARFKMIRFDPKAGVAEFSRGVRLKLAPFWGSIGVAPPLVIHRLSSGPPGSHAGNLDNKELVAGSTLYLPVHVPGALLSIGDGHALQGDGEVTITALETSLRGTVQIFVRKGRQIRWPRAETPTHFITMGLNSDLNEAARMATREMIDFLMSQKGMSRDEAYILCSLAADLRVTQLVDDTKGIHAMVAKSIFH</sequence>
<dbReference type="Gene3D" id="3.10.28.20">
    <property type="entry name" value="Acetamidase/Formamidase-like domains"/>
    <property type="match status" value="1"/>
</dbReference>
<proteinExistence type="predicted"/>
<dbReference type="AlphaFoldDB" id="A0A7V8NMP0"/>
<dbReference type="SUPFAM" id="SSF141130">
    <property type="entry name" value="Acetamidase/Formamidase-like"/>
    <property type="match status" value="1"/>
</dbReference>